<protein>
    <submittedName>
        <fullName evidence="1">Uncharacterized protein</fullName>
    </submittedName>
</protein>
<evidence type="ECO:0000313" key="1">
    <source>
        <dbReference type="EMBL" id="GIU66601.1"/>
    </source>
</evidence>
<gene>
    <name evidence="1" type="ORF">PsB1_0755</name>
</gene>
<accession>A0ABQ4PUE4</accession>
<organism evidence="1 2">
    <name type="scientific">Candidatus Phycosocius spiralis</name>
    <dbReference type="NCBI Taxonomy" id="2815099"/>
    <lineage>
        <taxon>Bacteria</taxon>
        <taxon>Pseudomonadati</taxon>
        <taxon>Pseudomonadota</taxon>
        <taxon>Alphaproteobacteria</taxon>
        <taxon>Caulobacterales</taxon>
        <taxon>Caulobacterales incertae sedis</taxon>
        <taxon>Candidatus Phycosocius</taxon>
    </lineage>
</organism>
<evidence type="ECO:0000313" key="2">
    <source>
        <dbReference type="Proteomes" id="UP001161064"/>
    </source>
</evidence>
<reference evidence="1" key="1">
    <citation type="submission" date="2021-05" db="EMBL/GenBank/DDBJ databases">
        <authorList>
            <person name="Tanabe Y."/>
        </authorList>
    </citation>
    <scope>NUCLEOTIDE SEQUENCE</scope>
    <source>
        <strain evidence="1">BOTRYCO-1</strain>
    </source>
</reference>
<keyword evidence="2" id="KW-1185">Reference proteome</keyword>
<reference evidence="1" key="2">
    <citation type="journal article" date="2023" name="ISME Commun">
        <title>Characterization of a bloom-associated alphaproteobacterial lineage, 'Candidatus Phycosocius': insights into freshwater algal-bacterial interactions.</title>
        <authorList>
            <person name="Tanabe Y."/>
            <person name="Yamaguchi H."/>
            <person name="Yoshida M."/>
            <person name="Kai A."/>
            <person name="Okazaki Y."/>
        </authorList>
    </citation>
    <scope>NUCLEOTIDE SEQUENCE</scope>
    <source>
        <strain evidence="1">BOTRYCO-1</strain>
    </source>
</reference>
<dbReference type="Proteomes" id="UP001161064">
    <property type="component" value="Unassembled WGS sequence"/>
</dbReference>
<name>A0ABQ4PUE4_9PROT</name>
<dbReference type="EMBL" id="BPFZ01000003">
    <property type="protein sequence ID" value="GIU66601.1"/>
    <property type="molecule type" value="Genomic_DNA"/>
</dbReference>
<sequence length="164" mass="17721">MDLHSNILSGRDSRARPRMDYVQATTRTPIELNSQGQVLNLPDVNMFKNGVIEIQASLNQGSVKLSLKPTIALAKSIPVQAVNNSLTDYAAAVSRMGPASFMIPKLKGVSFEGVSTGRAILADGRKVSLPLEAKKPVFRPAHPNLKSATHLEFDVVPTDVGFTR</sequence>
<comment type="caution">
    <text evidence="1">The sequence shown here is derived from an EMBL/GenBank/DDBJ whole genome shotgun (WGS) entry which is preliminary data.</text>
</comment>
<proteinExistence type="predicted"/>